<accession>A0A2J6RS54</accession>
<evidence type="ECO:0000256" key="3">
    <source>
        <dbReference type="ARBA" id="ARBA00022692"/>
    </source>
</evidence>
<feature type="transmembrane region" description="Helical" evidence="6">
    <location>
        <begin position="105"/>
        <end position="123"/>
    </location>
</feature>
<keyword evidence="8" id="KW-1185">Reference proteome</keyword>
<dbReference type="GO" id="GO:0016020">
    <property type="term" value="C:membrane"/>
    <property type="evidence" value="ECO:0007669"/>
    <property type="project" value="UniProtKB-SubCell"/>
</dbReference>
<feature type="transmembrane region" description="Helical" evidence="6">
    <location>
        <begin position="303"/>
        <end position="319"/>
    </location>
</feature>
<dbReference type="GO" id="GO:0022857">
    <property type="term" value="F:transmembrane transporter activity"/>
    <property type="evidence" value="ECO:0007669"/>
    <property type="project" value="InterPro"/>
</dbReference>
<organism evidence="7 8">
    <name type="scientific">Hyaloscypha variabilis (strain UAMH 11265 / GT02V1 / F)</name>
    <name type="common">Meliniomyces variabilis</name>
    <dbReference type="NCBI Taxonomy" id="1149755"/>
    <lineage>
        <taxon>Eukaryota</taxon>
        <taxon>Fungi</taxon>
        <taxon>Dikarya</taxon>
        <taxon>Ascomycota</taxon>
        <taxon>Pezizomycotina</taxon>
        <taxon>Leotiomycetes</taxon>
        <taxon>Helotiales</taxon>
        <taxon>Hyaloscyphaceae</taxon>
        <taxon>Hyaloscypha</taxon>
        <taxon>Hyaloscypha variabilis</taxon>
    </lineage>
</organism>
<evidence type="ECO:0000256" key="6">
    <source>
        <dbReference type="SAM" id="Phobius"/>
    </source>
</evidence>
<evidence type="ECO:0000313" key="7">
    <source>
        <dbReference type="EMBL" id="PMD41347.1"/>
    </source>
</evidence>
<dbReference type="AlphaFoldDB" id="A0A2J6RS54"/>
<feature type="transmembrane region" description="Helical" evidence="6">
    <location>
        <begin position="244"/>
        <end position="266"/>
    </location>
</feature>
<sequence>MAPNNHKKGEVHNVNIVAEEVDREREEQLIRKMDLHLIPLIMLMYLFSFLDRINLGNARLYGLEKDLKMAPESNEYQIAVSILFVTYCLFEVPSNLLLKKIGPSRYITILGIAWGLIAPLSGLTRTYHELLACRVLLGLFESGLFPVLIIYLTLFYNKTWRWIFIIEGLPPIVVGILFWILMPNDLDTATFLSPEDRAFLVMRRGREVGQIASAQKFHWDDVREGASDWKVWSFSLAQFGSDTMLYGFTQALTIPVYALGAITYLVIAWVSDKSQQRALYTCVFCAVSIVGYGLLLSNSGSKVHYTGCFLVAMGLYVAIWKRTFAIGLQVTIENTSGIMAPFLYSATGGPRYVKGHSITLALVGFAAVVYALMSWWLRRENRARMLLERNDFNEGNLMQGINNVGDRNPRFLYTC</sequence>
<evidence type="ECO:0000256" key="4">
    <source>
        <dbReference type="ARBA" id="ARBA00022989"/>
    </source>
</evidence>
<proteinExistence type="predicted"/>
<evidence type="ECO:0000256" key="5">
    <source>
        <dbReference type="ARBA" id="ARBA00023136"/>
    </source>
</evidence>
<evidence type="ECO:0000256" key="1">
    <source>
        <dbReference type="ARBA" id="ARBA00004141"/>
    </source>
</evidence>
<feature type="transmembrane region" description="Helical" evidence="6">
    <location>
        <begin position="33"/>
        <end position="50"/>
    </location>
</feature>
<keyword evidence="5 6" id="KW-0472">Membrane</keyword>
<evidence type="ECO:0000313" key="8">
    <source>
        <dbReference type="Proteomes" id="UP000235786"/>
    </source>
</evidence>
<reference evidence="7 8" key="1">
    <citation type="submission" date="2016-04" db="EMBL/GenBank/DDBJ databases">
        <title>A degradative enzymes factory behind the ericoid mycorrhizal symbiosis.</title>
        <authorList>
            <consortium name="DOE Joint Genome Institute"/>
            <person name="Martino E."/>
            <person name="Morin E."/>
            <person name="Grelet G."/>
            <person name="Kuo A."/>
            <person name="Kohler A."/>
            <person name="Daghino S."/>
            <person name="Barry K."/>
            <person name="Choi C."/>
            <person name="Cichocki N."/>
            <person name="Clum A."/>
            <person name="Copeland A."/>
            <person name="Hainaut M."/>
            <person name="Haridas S."/>
            <person name="Labutti K."/>
            <person name="Lindquist E."/>
            <person name="Lipzen A."/>
            <person name="Khouja H.-R."/>
            <person name="Murat C."/>
            <person name="Ohm R."/>
            <person name="Olson A."/>
            <person name="Spatafora J."/>
            <person name="Veneault-Fourrey C."/>
            <person name="Henrissat B."/>
            <person name="Grigoriev I."/>
            <person name="Martin F."/>
            <person name="Perotto S."/>
        </authorList>
    </citation>
    <scope>NUCLEOTIDE SEQUENCE [LARGE SCALE GENOMIC DNA]</scope>
    <source>
        <strain evidence="7 8">F</strain>
    </source>
</reference>
<feature type="transmembrane region" description="Helical" evidence="6">
    <location>
        <begin position="326"/>
        <end position="346"/>
    </location>
</feature>
<feature type="transmembrane region" description="Helical" evidence="6">
    <location>
        <begin position="76"/>
        <end position="98"/>
    </location>
</feature>
<keyword evidence="2" id="KW-0813">Transport</keyword>
<dbReference type="Gene3D" id="1.20.1250.20">
    <property type="entry name" value="MFS general substrate transporter like domains"/>
    <property type="match status" value="2"/>
</dbReference>
<feature type="transmembrane region" description="Helical" evidence="6">
    <location>
        <begin position="358"/>
        <end position="377"/>
    </location>
</feature>
<dbReference type="InterPro" id="IPR011701">
    <property type="entry name" value="MFS"/>
</dbReference>
<keyword evidence="3 6" id="KW-0812">Transmembrane</keyword>
<comment type="subcellular location">
    <subcellularLocation>
        <location evidence="1">Membrane</location>
        <topology evidence="1">Multi-pass membrane protein</topology>
    </subcellularLocation>
</comment>
<name>A0A2J6RS54_HYAVF</name>
<gene>
    <name evidence="7" type="ORF">L207DRAFT_623534</name>
</gene>
<dbReference type="Proteomes" id="UP000235786">
    <property type="component" value="Unassembled WGS sequence"/>
</dbReference>
<dbReference type="InterPro" id="IPR036259">
    <property type="entry name" value="MFS_trans_sf"/>
</dbReference>
<feature type="transmembrane region" description="Helical" evidence="6">
    <location>
        <begin position="278"/>
        <end position="297"/>
    </location>
</feature>
<dbReference type="Pfam" id="PF07690">
    <property type="entry name" value="MFS_1"/>
    <property type="match status" value="1"/>
</dbReference>
<dbReference type="PANTHER" id="PTHR43791">
    <property type="entry name" value="PERMEASE-RELATED"/>
    <property type="match status" value="1"/>
</dbReference>
<feature type="transmembrane region" description="Helical" evidence="6">
    <location>
        <begin position="162"/>
        <end position="182"/>
    </location>
</feature>
<evidence type="ECO:0000256" key="2">
    <source>
        <dbReference type="ARBA" id="ARBA00022448"/>
    </source>
</evidence>
<dbReference type="EMBL" id="KZ613944">
    <property type="protein sequence ID" value="PMD41347.1"/>
    <property type="molecule type" value="Genomic_DNA"/>
</dbReference>
<dbReference type="OrthoDB" id="2962993at2759"/>
<protein>
    <submittedName>
        <fullName evidence="7">MFS general substrate transporter</fullName>
    </submittedName>
</protein>
<dbReference type="PANTHER" id="PTHR43791:SF91">
    <property type="entry name" value="MAJOR FACILITATOR SUPERFAMILY (MFS) PROFILE DOMAIN-CONTAINING PROTEIN-RELATED"/>
    <property type="match status" value="1"/>
</dbReference>
<feature type="transmembrane region" description="Helical" evidence="6">
    <location>
        <begin position="135"/>
        <end position="155"/>
    </location>
</feature>
<keyword evidence="4 6" id="KW-1133">Transmembrane helix</keyword>
<dbReference type="SUPFAM" id="SSF103473">
    <property type="entry name" value="MFS general substrate transporter"/>
    <property type="match status" value="1"/>
</dbReference>